<dbReference type="EMBL" id="CP103416">
    <property type="protein sequence ID" value="UVW35036.1"/>
    <property type="molecule type" value="Genomic_DNA"/>
</dbReference>
<dbReference type="NCBIfam" id="TIGR02098">
    <property type="entry name" value="MJ0042_CXXC"/>
    <property type="match status" value="1"/>
</dbReference>
<evidence type="ECO:0000313" key="3">
    <source>
        <dbReference type="EMBL" id="UVW35036.1"/>
    </source>
</evidence>
<evidence type="ECO:0000313" key="4">
    <source>
        <dbReference type="Proteomes" id="UP001059934"/>
    </source>
</evidence>
<dbReference type="Pfam" id="PF11906">
    <property type="entry name" value="DUF3426"/>
    <property type="match status" value="1"/>
</dbReference>
<dbReference type="InterPro" id="IPR021834">
    <property type="entry name" value="DUF3426"/>
</dbReference>
<evidence type="ECO:0000259" key="2">
    <source>
        <dbReference type="Pfam" id="PF13719"/>
    </source>
</evidence>
<keyword evidence="4" id="KW-1185">Reference proteome</keyword>
<name>A0ABY5TRC9_9GAMM</name>
<evidence type="ECO:0000256" key="1">
    <source>
        <dbReference type="SAM" id="Phobius"/>
    </source>
</evidence>
<keyword evidence="1" id="KW-1133">Transmembrane helix</keyword>
<sequence>MSQLTTGCPNCATNFRLTPEQLEAAGGVVRCGNCMAVFNARDHKITAQSEHSEKSEIMPKLPVMTELLHCEFGPQQATITAKKPGRIFLKLAVILVGAILLTAQYSYFFSRELSQTEAYRKALIQFCNYSGCKVEPFRDINKLAVRQFAIHSDPNQPGALTVDLTIENLAPFDQPYPKIALQFSDMENQLVAERIFLAEQYLQDGTERLAAESNSIPKGKQRRVNFSLVDPGTTAINYSVELKE</sequence>
<organism evidence="3 4">
    <name type="scientific">SAR92 clade bacterium H455</name>
    <dbReference type="NCBI Taxonomy" id="2974818"/>
    <lineage>
        <taxon>Bacteria</taxon>
        <taxon>Pseudomonadati</taxon>
        <taxon>Pseudomonadota</taxon>
        <taxon>Gammaproteobacteria</taxon>
        <taxon>Cellvibrionales</taxon>
        <taxon>Porticoccaceae</taxon>
        <taxon>SAR92 clade</taxon>
    </lineage>
</organism>
<gene>
    <name evidence="3" type="ORF">NYF23_00165</name>
</gene>
<protein>
    <submittedName>
        <fullName evidence="3">DUF3426 domain-containing protein</fullName>
    </submittedName>
</protein>
<reference evidence="3" key="1">
    <citation type="submission" date="2022-08" db="EMBL/GenBank/DDBJ databases">
        <title>Catabolic pathway analysis in culturable SAR92 clade bacteria reveals their overlooked roles in DMSP degradation in coastal seas.</title>
        <authorList>
            <person name="He X."/>
            <person name="Zhang X."/>
            <person name="Zhang Y."/>
        </authorList>
    </citation>
    <scope>NUCLEOTIDE SEQUENCE</scope>
    <source>
        <strain evidence="3">H455</strain>
    </source>
</reference>
<dbReference type="InterPro" id="IPR011723">
    <property type="entry name" value="Znf/thioredoxin_put"/>
</dbReference>
<feature type="transmembrane region" description="Helical" evidence="1">
    <location>
        <begin position="87"/>
        <end position="108"/>
    </location>
</feature>
<keyword evidence="1" id="KW-0812">Transmembrane</keyword>
<keyword evidence="1" id="KW-0472">Membrane</keyword>
<accession>A0ABY5TRC9</accession>
<dbReference type="Proteomes" id="UP001059934">
    <property type="component" value="Chromosome"/>
</dbReference>
<proteinExistence type="predicted"/>
<dbReference type="Pfam" id="PF13719">
    <property type="entry name" value="Zn_ribbon_5"/>
    <property type="match status" value="1"/>
</dbReference>
<feature type="domain" description="Zinc finger/thioredoxin putative" evidence="2">
    <location>
        <begin position="4"/>
        <end position="40"/>
    </location>
</feature>